<dbReference type="Gene3D" id="1.25.40.10">
    <property type="entry name" value="Tetratricopeptide repeat domain"/>
    <property type="match status" value="2"/>
</dbReference>
<dbReference type="EC" id="2.4.1.-" evidence="3"/>
<keyword evidence="1" id="KW-0802">TPR repeat</keyword>
<dbReference type="SUPFAM" id="SSF53448">
    <property type="entry name" value="Nucleotide-diphospho-sugar transferases"/>
    <property type="match status" value="1"/>
</dbReference>
<feature type="domain" description="Glycosyltransferase 2-like" evidence="2">
    <location>
        <begin position="4"/>
        <end position="98"/>
    </location>
</feature>
<accession>A0A0C7E9Y1</accession>
<dbReference type="SMART" id="SM00028">
    <property type="entry name" value="TPR"/>
    <property type="match status" value="4"/>
</dbReference>
<evidence type="ECO:0000313" key="4">
    <source>
        <dbReference type="Proteomes" id="UP000049127"/>
    </source>
</evidence>
<dbReference type="InterPro" id="IPR029044">
    <property type="entry name" value="Nucleotide-diphossugar_trans"/>
</dbReference>
<name>A0A0C7E9Y1_PARSO</name>
<evidence type="ECO:0000313" key="3">
    <source>
        <dbReference type="EMBL" id="CEQ04453.1"/>
    </source>
</evidence>
<dbReference type="Proteomes" id="UP000049127">
    <property type="component" value="Unassembled WGS sequence"/>
</dbReference>
<dbReference type="SUPFAM" id="SSF48452">
    <property type="entry name" value="TPR-like"/>
    <property type="match status" value="2"/>
</dbReference>
<dbReference type="CDD" id="cd02511">
    <property type="entry name" value="Beta4Glucosyltransferase"/>
    <property type="match status" value="1"/>
</dbReference>
<dbReference type="PANTHER" id="PTHR43630">
    <property type="entry name" value="POLY-BETA-1,6-N-ACETYL-D-GLUCOSAMINE SYNTHASE"/>
    <property type="match status" value="1"/>
</dbReference>
<reference evidence="3 4" key="1">
    <citation type="submission" date="2015-01" db="EMBL/GenBank/DDBJ databases">
        <authorList>
            <person name="Aslett A.Martin."/>
            <person name="De Silva Nishadi"/>
        </authorList>
    </citation>
    <scope>NUCLEOTIDE SEQUENCE [LARGE SCALE GENOMIC DNA]</scope>
    <source>
        <strain evidence="3 4">R28058</strain>
    </source>
</reference>
<dbReference type="InterPro" id="IPR001173">
    <property type="entry name" value="Glyco_trans_2-like"/>
</dbReference>
<protein>
    <submittedName>
        <fullName evidence="3">Glycosyltransferase</fullName>
        <ecNumber evidence="3">2.4.1.-</ecNumber>
    </submittedName>
</protein>
<dbReference type="PANTHER" id="PTHR43630:SF2">
    <property type="entry name" value="GLYCOSYLTRANSFERASE"/>
    <property type="match status" value="1"/>
</dbReference>
<dbReference type="GO" id="GO:0016757">
    <property type="term" value="F:glycosyltransferase activity"/>
    <property type="evidence" value="ECO:0007669"/>
    <property type="project" value="UniProtKB-KW"/>
</dbReference>
<feature type="repeat" description="TPR" evidence="1">
    <location>
        <begin position="271"/>
        <end position="304"/>
    </location>
</feature>
<dbReference type="EMBL" id="CEKZ01000003">
    <property type="protein sequence ID" value="CEQ04453.1"/>
    <property type="molecule type" value="Genomic_DNA"/>
</dbReference>
<evidence type="ECO:0000256" key="1">
    <source>
        <dbReference type="PROSITE-ProRule" id="PRU00339"/>
    </source>
</evidence>
<keyword evidence="3" id="KW-0808">Transferase</keyword>
<dbReference type="PROSITE" id="PS50005">
    <property type="entry name" value="TPR"/>
    <property type="match status" value="1"/>
</dbReference>
<dbReference type="Gene3D" id="3.90.550.10">
    <property type="entry name" value="Spore Coat Polysaccharide Biosynthesis Protein SpsA, Chain A"/>
    <property type="match status" value="1"/>
</dbReference>
<evidence type="ECO:0000259" key="2">
    <source>
        <dbReference type="Pfam" id="PF00535"/>
    </source>
</evidence>
<dbReference type="InterPro" id="IPR019734">
    <property type="entry name" value="TPR_rpt"/>
</dbReference>
<dbReference type="Pfam" id="PF00535">
    <property type="entry name" value="Glycos_transf_2"/>
    <property type="match status" value="1"/>
</dbReference>
<sequence>MLLSIVMMVKNEERYLDKTLESLKPLMKDIDSELIILDTGSDDSTVEIAKKHTDKVFFADWNNDFAQMRNISISHASGEWILILDADEQLTNYDKLKEFFNSNLCNKYNSATIILKNIFSEDEERYSIDPLLRLFKNYNGFRYEGAIHEQPIFKGPTYNDVAKFNHYGYLFEDEEIRQLKERRNKAILLEEIEKQPNNPYINYQLGKQYIISNDYEDAIFYMEKGYKIYEKNNHVPIFVTLDLANLYVELSEFDKCEKLCIRYIKNDNKNIDIYYYLATSQKQLNKYKKSIENYKRYLHLTENFDTTTQANNIECSYDTLLNKDKAIINIIDNYYKLEMYEEIIKDIDSMSFKVLEEAYLVIFMSLYKLNKEDVIIELFNKISGSKAQKNKFKVAMESILKRVKENDKPRFYKILSTIDDNYGILNKIRLGLTLSEEVCENILNQEKEVYFSEILYYAIENDFNIEDILSNINYLKMQNFTDYLIKTKRDCIIELYNYLENVSNTMDYKKLQVYACLSKSLLMYGNLVNDKYKKIFYMYISYNYECIKRVHDSSLKDDQLINLLRNEEDEFIVNLKRIEKYKNTDEIMYIRKLKDLLIYNPWHKKCIKLLISNFEAQLNENAELKELKNKYKLLIESSINNGNLNEAIKMINEYESMFSEEFEILNIKAIIALMSGELDKAEILLKDSWIYNSEDFNVLFNIAYLKELIGDKQEAKQFYEKIINNCDEADIVREASENLKAII</sequence>
<dbReference type="RefSeq" id="WP_055336289.1">
    <property type="nucleotide sequence ID" value="NZ_CDNF01000014.1"/>
</dbReference>
<dbReference type="OrthoDB" id="9815923at2"/>
<dbReference type="InterPro" id="IPR011990">
    <property type="entry name" value="TPR-like_helical_dom_sf"/>
</dbReference>
<gene>
    <name evidence="3" type="primary">sunS_4</name>
    <name evidence="3" type="ORF">R28058_21861</name>
</gene>
<dbReference type="AlphaFoldDB" id="A0A0C7E9Y1"/>
<keyword evidence="3" id="KW-0328">Glycosyltransferase</keyword>
<organism evidence="3 4">
    <name type="scientific">Paraclostridium sordellii</name>
    <name type="common">Clostridium sordellii</name>
    <dbReference type="NCBI Taxonomy" id="1505"/>
    <lineage>
        <taxon>Bacteria</taxon>
        <taxon>Bacillati</taxon>
        <taxon>Bacillota</taxon>
        <taxon>Clostridia</taxon>
        <taxon>Peptostreptococcales</taxon>
        <taxon>Peptostreptococcaceae</taxon>
        <taxon>Paraclostridium</taxon>
    </lineage>
</organism>
<proteinExistence type="predicted"/>